<dbReference type="InterPro" id="IPR015353">
    <property type="entry name" value="Rubisco_LSMT_subst-bd"/>
</dbReference>
<gene>
    <name evidence="5" type="primary">SDG40</name>
    <name evidence="5" type="ORF">AXF42_Ash015882</name>
</gene>
<evidence type="ECO:0000313" key="5">
    <source>
        <dbReference type="EMBL" id="PKA48119.1"/>
    </source>
</evidence>
<evidence type="ECO:0000259" key="4">
    <source>
        <dbReference type="PROSITE" id="PS50280"/>
    </source>
</evidence>
<dbReference type="EMBL" id="KZ452995">
    <property type="protein sequence ID" value="PKA48119.1"/>
    <property type="molecule type" value="Genomic_DNA"/>
</dbReference>
<keyword evidence="2" id="KW-0808">Transferase</keyword>
<evidence type="ECO:0000313" key="6">
    <source>
        <dbReference type="Proteomes" id="UP000236161"/>
    </source>
</evidence>
<dbReference type="InterPro" id="IPR050600">
    <property type="entry name" value="SETD3_SETD6_MTase"/>
</dbReference>
<evidence type="ECO:0000256" key="3">
    <source>
        <dbReference type="ARBA" id="ARBA00022691"/>
    </source>
</evidence>
<sequence length="479" mass="54067">MDKEVEGQKTKALLSWAAQIGISDAPTMRSASVCSSSCLGHSLVISHFPDAGGRGFAASRDLRKGELVLRVPRAALLTSEMVLQDGKLASCIEKNHLLSSSHMLTICLLAEVGKGRDSWWYPYLALLPLNYDTLANFQDFEIHALQVEDAIWASKKAILKAKSDWKECLLILQQMKLKPHLLSFRSWLWASATITSRSLHIPWDEAGCLCPIGDLFNYAAPDYEPCGDDSHECSNEEQLNEKADCHSHRLTDGGFEKDSSYCFYAKKNYKKGEQVLLSYGAYTNLDLLEHYGFLLTSNPNEKAFIHLDTEVSISRAWPKESLHIQPDGKPSFALLCTLRLSATPKKFRRAVGHQAHAGSMISTENELVVMKKLANHCCKVLEELPTTIEQDFSLLIFINKMLESSSCLDCFELESCKEQFHEFLQVNGLHKERIEKSSLTVKTVKSLERWRLAVNWRLSYKNILFNCISYCNMVITELS</sequence>
<keyword evidence="6" id="KW-1185">Reference proteome</keyword>
<name>A0A2H9ZXV5_9ASPA</name>
<organism evidence="5 6">
    <name type="scientific">Apostasia shenzhenica</name>
    <dbReference type="NCBI Taxonomy" id="1088818"/>
    <lineage>
        <taxon>Eukaryota</taxon>
        <taxon>Viridiplantae</taxon>
        <taxon>Streptophyta</taxon>
        <taxon>Embryophyta</taxon>
        <taxon>Tracheophyta</taxon>
        <taxon>Spermatophyta</taxon>
        <taxon>Magnoliopsida</taxon>
        <taxon>Liliopsida</taxon>
        <taxon>Asparagales</taxon>
        <taxon>Orchidaceae</taxon>
        <taxon>Apostasioideae</taxon>
        <taxon>Apostasia</taxon>
    </lineage>
</organism>
<dbReference type="PANTHER" id="PTHR13271">
    <property type="entry name" value="UNCHARACTERIZED PUTATIVE METHYLTRANSFERASE"/>
    <property type="match status" value="1"/>
</dbReference>
<keyword evidence="3" id="KW-0949">S-adenosyl-L-methionine</keyword>
<accession>A0A2H9ZXV5</accession>
<dbReference type="STRING" id="1088818.A0A2H9ZXV5"/>
<dbReference type="InterPro" id="IPR001214">
    <property type="entry name" value="SET_dom"/>
</dbReference>
<dbReference type="OrthoDB" id="441812at2759"/>
<dbReference type="AlphaFoldDB" id="A0A2H9ZXV5"/>
<proteinExistence type="predicted"/>
<dbReference type="PROSITE" id="PS50280">
    <property type="entry name" value="SET"/>
    <property type="match status" value="1"/>
</dbReference>
<evidence type="ECO:0000256" key="2">
    <source>
        <dbReference type="ARBA" id="ARBA00022679"/>
    </source>
</evidence>
<protein>
    <submittedName>
        <fullName evidence="5">Protein SET domain group 40</fullName>
    </submittedName>
</protein>
<dbReference type="GO" id="GO:0032259">
    <property type="term" value="P:methylation"/>
    <property type="evidence" value="ECO:0007669"/>
    <property type="project" value="UniProtKB-KW"/>
</dbReference>
<dbReference type="GO" id="GO:0016279">
    <property type="term" value="F:protein-lysine N-methyltransferase activity"/>
    <property type="evidence" value="ECO:0007669"/>
    <property type="project" value="TreeGrafter"/>
</dbReference>
<evidence type="ECO:0000256" key="1">
    <source>
        <dbReference type="ARBA" id="ARBA00022603"/>
    </source>
</evidence>
<reference evidence="5 6" key="1">
    <citation type="journal article" date="2017" name="Nature">
        <title>The Apostasia genome and the evolution of orchids.</title>
        <authorList>
            <person name="Zhang G.Q."/>
            <person name="Liu K.W."/>
            <person name="Li Z."/>
            <person name="Lohaus R."/>
            <person name="Hsiao Y.Y."/>
            <person name="Niu S.C."/>
            <person name="Wang J.Y."/>
            <person name="Lin Y.C."/>
            <person name="Xu Q."/>
            <person name="Chen L.J."/>
            <person name="Yoshida K."/>
            <person name="Fujiwara S."/>
            <person name="Wang Z.W."/>
            <person name="Zhang Y.Q."/>
            <person name="Mitsuda N."/>
            <person name="Wang M."/>
            <person name="Liu G.H."/>
            <person name="Pecoraro L."/>
            <person name="Huang H.X."/>
            <person name="Xiao X.J."/>
            <person name="Lin M."/>
            <person name="Wu X.Y."/>
            <person name="Wu W.L."/>
            <person name="Chen Y.Y."/>
            <person name="Chang S.B."/>
            <person name="Sakamoto S."/>
            <person name="Ohme-Takagi M."/>
            <person name="Yagi M."/>
            <person name="Zeng S.J."/>
            <person name="Shen C.Y."/>
            <person name="Yeh C.M."/>
            <person name="Luo Y.B."/>
            <person name="Tsai W.C."/>
            <person name="Van de Peer Y."/>
            <person name="Liu Z.J."/>
        </authorList>
    </citation>
    <scope>NUCLEOTIDE SEQUENCE [LARGE SCALE GENOMIC DNA]</scope>
    <source>
        <strain evidence="6">cv. Shenzhen</strain>
        <tissue evidence="5">Stem</tissue>
    </source>
</reference>
<dbReference type="InterPro" id="IPR036464">
    <property type="entry name" value="Rubisco_LSMT_subst-bd_sf"/>
</dbReference>
<dbReference type="FunFam" id="3.90.1410.10:FF:000012">
    <property type="entry name" value="Protein SET DOMAIN GROUP 40"/>
    <property type="match status" value="1"/>
</dbReference>
<dbReference type="Pfam" id="PF09273">
    <property type="entry name" value="Rubis-subs-bind"/>
    <property type="match status" value="1"/>
</dbReference>
<keyword evidence="1" id="KW-0489">Methyltransferase</keyword>
<dbReference type="CDD" id="cd10527">
    <property type="entry name" value="SET_LSMT"/>
    <property type="match status" value="1"/>
</dbReference>
<dbReference type="Gene3D" id="3.90.1420.10">
    <property type="entry name" value="Rubisco LSMT, substrate-binding domain"/>
    <property type="match status" value="1"/>
</dbReference>
<dbReference type="InterPro" id="IPR046341">
    <property type="entry name" value="SET_dom_sf"/>
</dbReference>
<dbReference type="PANTHER" id="PTHR13271:SF91">
    <property type="entry name" value="PROTEIN SET DOMAIN GROUP 40"/>
    <property type="match status" value="1"/>
</dbReference>
<dbReference type="Gene3D" id="3.90.1410.10">
    <property type="entry name" value="set domain protein methyltransferase, domain 1"/>
    <property type="match status" value="1"/>
</dbReference>
<dbReference type="SUPFAM" id="SSF82199">
    <property type="entry name" value="SET domain"/>
    <property type="match status" value="1"/>
</dbReference>
<dbReference type="Pfam" id="PF00856">
    <property type="entry name" value="SET"/>
    <property type="match status" value="1"/>
</dbReference>
<dbReference type="Proteomes" id="UP000236161">
    <property type="component" value="Unassembled WGS sequence"/>
</dbReference>
<feature type="domain" description="SET" evidence="4">
    <location>
        <begin position="41"/>
        <end position="280"/>
    </location>
</feature>